<dbReference type="Gene3D" id="3.60.15.10">
    <property type="entry name" value="Ribonuclease Z/Hydroxyacylglutathione hydrolase-like"/>
    <property type="match status" value="1"/>
</dbReference>
<reference evidence="6 7" key="1">
    <citation type="submission" date="2010-11" db="EMBL/GenBank/DDBJ databases">
        <authorList>
            <person name="Durkin A.S."/>
            <person name="Madupu R."/>
            <person name="Torralba M."/>
            <person name="Gillis M."/>
            <person name="Methe B."/>
            <person name="Sutton G."/>
            <person name="Nelson K.E."/>
        </authorList>
    </citation>
    <scope>NUCLEOTIDE SEQUENCE [LARGE SCALE GENOMIC DNA]</scope>
    <source>
        <strain evidence="6 7">UPII 345-E</strain>
    </source>
</reference>
<dbReference type="InterPro" id="IPR036866">
    <property type="entry name" value="RibonucZ/Hydroxyglut_hydro"/>
</dbReference>
<dbReference type="GO" id="GO:0046872">
    <property type="term" value="F:metal ion binding"/>
    <property type="evidence" value="ECO:0007669"/>
    <property type="project" value="UniProtKB-KW"/>
</dbReference>
<evidence type="ECO:0000256" key="3">
    <source>
        <dbReference type="ARBA" id="ARBA00022801"/>
    </source>
</evidence>
<accession>E4L8V4</accession>
<dbReference type="GO" id="GO:0016787">
    <property type="term" value="F:hydrolase activity"/>
    <property type="evidence" value="ECO:0007669"/>
    <property type="project" value="UniProtKB-KW"/>
</dbReference>
<dbReference type="EMBL" id="AENT01000016">
    <property type="protein sequence ID" value="EFR42833.1"/>
    <property type="molecule type" value="Genomic_DNA"/>
</dbReference>
<evidence type="ECO:0000259" key="5">
    <source>
        <dbReference type="SMART" id="SM00849"/>
    </source>
</evidence>
<gene>
    <name evidence="6" type="ORF">HMPREF9220_0923</name>
</gene>
<dbReference type="OrthoDB" id="9802248at2"/>
<evidence type="ECO:0000256" key="1">
    <source>
        <dbReference type="ARBA" id="ARBA00001947"/>
    </source>
</evidence>
<dbReference type="CDD" id="cd06262">
    <property type="entry name" value="metallo-hydrolase-like_MBL-fold"/>
    <property type="match status" value="1"/>
</dbReference>
<dbReference type="Proteomes" id="UP000004594">
    <property type="component" value="Unassembled WGS sequence"/>
</dbReference>
<comment type="caution">
    <text evidence="6">The sequence shown here is derived from an EMBL/GenBank/DDBJ whole genome shotgun (WGS) entry which is preliminary data.</text>
</comment>
<evidence type="ECO:0000256" key="4">
    <source>
        <dbReference type="ARBA" id="ARBA00022833"/>
    </source>
</evidence>
<dbReference type="Pfam" id="PF00753">
    <property type="entry name" value="Lactamase_B"/>
    <property type="match status" value="1"/>
</dbReference>
<keyword evidence="2" id="KW-0479">Metal-binding</keyword>
<organism evidence="6 7">
    <name type="scientific">Dialister micraerophilus UPII 345-E</name>
    <dbReference type="NCBI Taxonomy" id="910314"/>
    <lineage>
        <taxon>Bacteria</taxon>
        <taxon>Bacillati</taxon>
        <taxon>Bacillota</taxon>
        <taxon>Negativicutes</taxon>
        <taxon>Veillonellales</taxon>
        <taxon>Veillonellaceae</taxon>
        <taxon>Dialister</taxon>
    </lineage>
</organism>
<dbReference type="SMART" id="SM00849">
    <property type="entry name" value="Lactamase_B"/>
    <property type="match status" value="1"/>
</dbReference>
<evidence type="ECO:0000313" key="6">
    <source>
        <dbReference type="EMBL" id="EFR42833.1"/>
    </source>
</evidence>
<proteinExistence type="predicted"/>
<comment type="cofactor">
    <cofactor evidence="1">
        <name>Zn(2+)</name>
        <dbReference type="ChEBI" id="CHEBI:29105"/>
    </cofactor>
</comment>
<dbReference type="SUPFAM" id="SSF56281">
    <property type="entry name" value="Metallo-hydrolase/oxidoreductase"/>
    <property type="match status" value="1"/>
</dbReference>
<evidence type="ECO:0000256" key="2">
    <source>
        <dbReference type="ARBA" id="ARBA00022723"/>
    </source>
</evidence>
<dbReference type="PANTHER" id="PTHR46233:SF3">
    <property type="entry name" value="HYDROXYACYLGLUTATHIONE HYDROLASE GLOC"/>
    <property type="match status" value="1"/>
</dbReference>
<protein>
    <submittedName>
        <fullName evidence="6">Metallo-beta-lactamase domain protein</fullName>
    </submittedName>
</protein>
<dbReference type="InterPro" id="IPR051453">
    <property type="entry name" value="MBL_Glyoxalase_II"/>
</dbReference>
<feature type="domain" description="Metallo-beta-lactamase" evidence="5">
    <location>
        <begin position="12"/>
        <end position="192"/>
    </location>
</feature>
<dbReference type="RefSeq" id="WP_007554594.1">
    <property type="nucleotide sequence ID" value="NZ_AENT01000016.1"/>
</dbReference>
<dbReference type="PANTHER" id="PTHR46233">
    <property type="entry name" value="HYDROXYACYLGLUTATHIONE HYDROLASE GLOC"/>
    <property type="match status" value="1"/>
</dbReference>
<keyword evidence="4" id="KW-0862">Zinc</keyword>
<dbReference type="AlphaFoldDB" id="E4L8V4"/>
<dbReference type="eggNOG" id="COG0491">
    <property type="taxonomic scope" value="Bacteria"/>
</dbReference>
<keyword evidence="3" id="KW-0378">Hydrolase</keyword>
<dbReference type="InterPro" id="IPR001279">
    <property type="entry name" value="Metallo-B-lactamas"/>
</dbReference>
<sequence>MKIEKVILGPLQNNTYIIYFENINEVVVIDPSFDIENILSEIKKSNIKIKAILLTHAHIDHIAGVLKIKESFPDSKVYMGEKEQKTLLNSNFNLSYLFPGTLIYDKVDFLLKDGEKLNFGNVEFEIITTPGHTIGSICYYIKSENILFTGDTLFYKTIGRSDFPGGNFIQLVNSIVNRLFTLPDNTDVMPGHGVTTSIKFERENNQFVRGT</sequence>
<name>E4L8V4_9FIRM</name>
<evidence type="ECO:0000313" key="7">
    <source>
        <dbReference type="Proteomes" id="UP000004594"/>
    </source>
</evidence>